<dbReference type="RefSeq" id="XP_013787288.1">
    <property type="nucleotide sequence ID" value="XM_013931834.2"/>
</dbReference>
<name>A0ABM1BRJ8_LIMPO</name>
<organism evidence="2 3">
    <name type="scientific">Limulus polyphemus</name>
    <name type="common">Atlantic horseshoe crab</name>
    <dbReference type="NCBI Taxonomy" id="6850"/>
    <lineage>
        <taxon>Eukaryota</taxon>
        <taxon>Metazoa</taxon>
        <taxon>Ecdysozoa</taxon>
        <taxon>Arthropoda</taxon>
        <taxon>Chelicerata</taxon>
        <taxon>Merostomata</taxon>
        <taxon>Xiphosura</taxon>
        <taxon>Limulidae</taxon>
        <taxon>Limulus</taxon>
    </lineage>
</organism>
<evidence type="ECO:0000313" key="3">
    <source>
        <dbReference type="RefSeq" id="XP_013787288.1"/>
    </source>
</evidence>
<dbReference type="Pfam" id="PF06658">
    <property type="entry name" value="DUF1168"/>
    <property type="match status" value="1"/>
</dbReference>
<dbReference type="Gene3D" id="1.10.1270.20">
    <property type="entry name" value="tRNA(m1g37)methyltransferase, domain 2"/>
    <property type="match status" value="1"/>
</dbReference>
<evidence type="ECO:0000256" key="1">
    <source>
        <dbReference type="SAM" id="MobiDB-lite"/>
    </source>
</evidence>
<proteinExistence type="predicted"/>
<dbReference type="PANTHER" id="PTHR13507">
    <property type="entry name" value="PRKR-INTERACTING PROTEIN 1"/>
    <property type="match status" value="1"/>
</dbReference>
<accession>A0ABM1BRJ8</accession>
<sequence length="155" mass="18059">MATTDNSEANLELGKKSNASQPVIIPKTATDLQKIKLQRLIQNFEKPVIIPERRKDKKVLEPPEFVRNVMGSSAGAGSGEFHVYRHLRRKEYTRQKFIEEKAGEEVLQEKYHQKVEENRRKAEERTAKKRAKRIKQKQKKSNAKAVIKKVRFMCD</sequence>
<feature type="compositionally biased region" description="Basic residues" evidence="1">
    <location>
        <begin position="127"/>
        <end position="142"/>
    </location>
</feature>
<dbReference type="InterPro" id="IPR009548">
    <property type="entry name" value="Prkrip1"/>
</dbReference>
<reference evidence="3" key="1">
    <citation type="submission" date="2025-08" db="UniProtKB">
        <authorList>
            <consortium name="RefSeq"/>
        </authorList>
    </citation>
    <scope>IDENTIFICATION</scope>
    <source>
        <tissue evidence="3">Muscle</tissue>
    </source>
</reference>
<dbReference type="PANTHER" id="PTHR13507:SF0">
    <property type="entry name" value="PRKR-INTERACTING PROTEIN 1"/>
    <property type="match status" value="1"/>
</dbReference>
<gene>
    <name evidence="3" type="primary">LOC106471243</name>
</gene>
<feature type="compositionally biased region" description="Basic and acidic residues" evidence="1">
    <location>
        <begin position="114"/>
        <end position="126"/>
    </location>
</feature>
<dbReference type="InterPro" id="IPR023148">
    <property type="entry name" value="tRNA_m1G_MeTrfase_C_sf"/>
</dbReference>
<feature type="region of interest" description="Disordered" evidence="1">
    <location>
        <begin position="1"/>
        <end position="24"/>
    </location>
</feature>
<feature type="region of interest" description="Disordered" evidence="1">
    <location>
        <begin position="114"/>
        <end position="142"/>
    </location>
</feature>
<dbReference type="GeneID" id="106471243"/>
<evidence type="ECO:0000313" key="2">
    <source>
        <dbReference type="Proteomes" id="UP000694941"/>
    </source>
</evidence>
<dbReference type="Proteomes" id="UP000694941">
    <property type="component" value="Unplaced"/>
</dbReference>
<protein>
    <submittedName>
        <fullName evidence="3">PRKR-interacting protein 1 homolog isoform X1</fullName>
    </submittedName>
</protein>
<keyword evidence="2" id="KW-1185">Reference proteome</keyword>